<dbReference type="PANTHER" id="PTHR42681">
    <property type="entry name" value="MALONYL-COA-ACYL CARRIER PROTEIN TRANSACYLASE, MITOCHONDRIAL"/>
    <property type="match status" value="1"/>
</dbReference>
<sequence>MARAWLFPGQGAQQQGMGAHLFARFPDEVALAGEVIGIPLPRLCADVDGTYLTQTRHVQPAVFAVSALAAKAALLDTGPPDYAAGHSLGEYSALFAAGCLDFEAMLRLVVRRGELMGAATGGGMLAVLGLPLERVEAVLAQVPGVQLANHNLTDQLVLAGPSEALREVVEHVRRGGAGRCVPLAVSVAAHSAFMADAAREFAADLAGVRFAAPRFPVLSNVTARPHALGTLPELLRRHFVEPVRWWDTLCLLARAGVTEPEEIGPGEVLTKMWRRAGDTLPPPDPAPAARPVSGRGSAAVRDAYAVRHACLAGSLDHGVSSPELVRSLGSAGFFGFLGTRGLTEDQVRAALSAVRGAPRCGAAWNPDLDDAVMADLLIDNGVHCAEVRADRCSATPGLLRFRYSGEQRRVLVRVTTPASAQRFLRPPDAGLLRQLVDTGVLSPADAAAARAPLATEVAVEGEWVSGLPAIAALGAGVAVGAAGVGTPRAVDAAFALGADFVLTTSLNQATPEAATSTAAKDLLSLLDVGDTTAAPDPDQFGIGGRAEVARKGTLYAARAERLYRLYLRHGTLADLPAHHRDEVERTHFGRPLAEVCAGLPGPPGEELARAFAAYCRDATAAALLGTAGRRMDYRVPAGPDLGAFNGFTRGTALADWRERGAAAVAATLVGD</sequence>
<dbReference type="SUPFAM" id="SSF51412">
    <property type="entry name" value="Inosine monophosphate dehydrogenase (IMPDH)"/>
    <property type="match status" value="1"/>
</dbReference>
<dbReference type="RefSeq" id="WP_075973382.1">
    <property type="nucleotide sequence ID" value="NZ_MKQR01000006.1"/>
</dbReference>
<dbReference type="Pfam" id="PF00698">
    <property type="entry name" value="Acyl_transf_1"/>
    <property type="match status" value="1"/>
</dbReference>
<dbReference type="AlphaFoldDB" id="A0A1Q9LS10"/>
<dbReference type="OrthoDB" id="3543921at2"/>
<dbReference type="InterPro" id="IPR013785">
    <property type="entry name" value="Aldolase_TIM"/>
</dbReference>
<evidence type="ECO:0000256" key="3">
    <source>
        <dbReference type="ARBA" id="ARBA00023315"/>
    </source>
</evidence>
<feature type="domain" description="Malonyl-CoA:ACP transacylase (MAT)" evidence="5">
    <location>
        <begin position="6"/>
        <end position="319"/>
    </location>
</feature>
<dbReference type="GO" id="GO:0004314">
    <property type="term" value="F:[acyl-carrier-protein] S-malonyltransferase activity"/>
    <property type="evidence" value="ECO:0007669"/>
    <property type="project" value="UniProtKB-EC"/>
</dbReference>
<keyword evidence="7" id="KW-1185">Reference proteome</keyword>
<dbReference type="PANTHER" id="PTHR42681:SF1">
    <property type="entry name" value="MALONYL-COA-ACYL CARRIER PROTEIN TRANSACYLASE, MITOCHONDRIAL"/>
    <property type="match status" value="1"/>
</dbReference>
<comment type="caution">
    <text evidence="6">The sequence shown here is derived from an EMBL/GenBank/DDBJ whole genome shotgun (WGS) entry which is preliminary data.</text>
</comment>
<evidence type="ECO:0000259" key="5">
    <source>
        <dbReference type="SMART" id="SM00827"/>
    </source>
</evidence>
<evidence type="ECO:0000313" key="6">
    <source>
        <dbReference type="EMBL" id="OLR94815.1"/>
    </source>
</evidence>
<name>A0A1Q9LS10_9PSEU</name>
<gene>
    <name evidence="6" type="ORF">BJP25_09280</name>
</gene>
<keyword evidence="3" id="KW-0012">Acyltransferase</keyword>
<evidence type="ECO:0000256" key="1">
    <source>
        <dbReference type="ARBA" id="ARBA00013258"/>
    </source>
</evidence>
<dbReference type="EMBL" id="MKQR01000006">
    <property type="protein sequence ID" value="OLR94815.1"/>
    <property type="molecule type" value="Genomic_DNA"/>
</dbReference>
<dbReference type="InterPro" id="IPR016036">
    <property type="entry name" value="Malonyl_transacylase_ACP-bd"/>
</dbReference>
<dbReference type="SUPFAM" id="SSF52151">
    <property type="entry name" value="FabD/lysophospholipase-like"/>
    <property type="match status" value="1"/>
</dbReference>
<protein>
    <recommendedName>
        <fullName evidence="1">[acyl-carrier-protein] S-malonyltransferase</fullName>
        <ecNumber evidence="1">2.3.1.39</ecNumber>
    </recommendedName>
</protein>
<proteinExistence type="predicted"/>
<dbReference type="Gene3D" id="3.20.20.70">
    <property type="entry name" value="Aldolase class I"/>
    <property type="match status" value="1"/>
</dbReference>
<dbReference type="SUPFAM" id="SSF55048">
    <property type="entry name" value="Probable ACP-binding domain of malonyl-CoA ACP transacylase"/>
    <property type="match status" value="1"/>
</dbReference>
<evidence type="ECO:0000256" key="2">
    <source>
        <dbReference type="ARBA" id="ARBA00022679"/>
    </source>
</evidence>
<organism evidence="6 7">
    <name type="scientific">Actinokineospora bangkokensis</name>
    <dbReference type="NCBI Taxonomy" id="1193682"/>
    <lineage>
        <taxon>Bacteria</taxon>
        <taxon>Bacillati</taxon>
        <taxon>Actinomycetota</taxon>
        <taxon>Actinomycetes</taxon>
        <taxon>Pseudonocardiales</taxon>
        <taxon>Pseudonocardiaceae</taxon>
        <taxon>Actinokineospora</taxon>
    </lineage>
</organism>
<comment type="catalytic activity">
    <reaction evidence="4">
        <text>holo-[ACP] + malonyl-CoA = malonyl-[ACP] + CoA</text>
        <dbReference type="Rhea" id="RHEA:41792"/>
        <dbReference type="Rhea" id="RHEA-COMP:9623"/>
        <dbReference type="Rhea" id="RHEA-COMP:9685"/>
        <dbReference type="ChEBI" id="CHEBI:57287"/>
        <dbReference type="ChEBI" id="CHEBI:57384"/>
        <dbReference type="ChEBI" id="CHEBI:64479"/>
        <dbReference type="ChEBI" id="CHEBI:78449"/>
        <dbReference type="EC" id="2.3.1.39"/>
    </reaction>
</comment>
<reference evidence="6 7" key="1">
    <citation type="submission" date="2016-10" db="EMBL/GenBank/DDBJ databases">
        <title>The Draft Genome Sequence of Actinokineospora bangkokensis 44EHWT reveals the biosynthetic pathway of antifungal compounds Thailandins with unusual extender unit butylmalonyl-CoA.</title>
        <authorList>
            <person name="Greule A."/>
            <person name="Intra B."/>
            <person name="Flemming S."/>
            <person name="Rommel M.G."/>
            <person name="Panbangred W."/>
            <person name="Bechthold A."/>
        </authorList>
    </citation>
    <scope>NUCLEOTIDE SEQUENCE [LARGE SCALE GENOMIC DNA]</scope>
    <source>
        <strain evidence="6 7">44EHW</strain>
    </source>
</reference>
<dbReference type="SMART" id="SM00827">
    <property type="entry name" value="PKS_AT"/>
    <property type="match status" value="1"/>
</dbReference>
<accession>A0A1Q9LS10</accession>
<evidence type="ECO:0000256" key="4">
    <source>
        <dbReference type="ARBA" id="ARBA00048462"/>
    </source>
</evidence>
<dbReference type="GO" id="GO:0005829">
    <property type="term" value="C:cytosol"/>
    <property type="evidence" value="ECO:0007669"/>
    <property type="project" value="TreeGrafter"/>
</dbReference>
<dbReference type="InterPro" id="IPR014043">
    <property type="entry name" value="Acyl_transferase_dom"/>
</dbReference>
<dbReference type="Gene3D" id="3.30.70.250">
    <property type="entry name" value="Malonyl-CoA ACP transacylase, ACP-binding"/>
    <property type="match status" value="1"/>
</dbReference>
<dbReference type="Proteomes" id="UP000186040">
    <property type="component" value="Unassembled WGS sequence"/>
</dbReference>
<dbReference type="InterPro" id="IPR016035">
    <property type="entry name" value="Acyl_Trfase/lysoPLipase"/>
</dbReference>
<dbReference type="InterPro" id="IPR001227">
    <property type="entry name" value="Ac_transferase_dom_sf"/>
</dbReference>
<dbReference type="Gene3D" id="3.40.366.10">
    <property type="entry name" value="Malonyl-Coenzyme A Acyl Carrier Protein, domain 2"/>
    <property type="match status" value="1"/>
</dbReference>
<dbReference type="STRING" id="1193682.BJP25_09280"/>
<dbReference type="GO" id="GO:0006633">
    <property type="term" value="P:fatty acid biosynthetic process"/>
    <property type="evidence" value="ECO:0007669"/>
    <property type="project" value="TreeGrafter"/>
</dbReference>
<evidence type="ECO:0000313" key="7">
    <source>
        <dbReference type="Proteomes" id="UP000186040"/>
    </source>
</evidence>
<dbReference type="EC" id="2.3.1.39" evidence="1"/>
<dbReference type="InterPro" id="IPR050858">
    <property type="entry name" value="Mal-CoA-ACP_Trans/PKS_FabD"/>
</dbReference>
<keyword evidence="2 6" id="KW-0808">Transferase</keyword>